<evidence type="ECO:0000256" key="2">
    <source>
        <dbReference type="SAM" id="Phobius"/>
    </source>
</evidence>
<keyword evidence="2" id="KW-0472">Membrane</keyword>
<sequence>MSKFLQLAKQTSTRVKPARRKASHQPSVTLFNLIVLGLLLVTGVGYLVQVNGAVAKGYAIREMETKISQLQAQGSELKLSALELESMQNVQAKVDQLGMVAVGDLDYLTPTPVAVAR</sequence>
<accession>A0A1G1YQI4</accession>
<dbReference type="Proteomes" id="UP000178944">
    <property type="component" value="Unassembled WGS sequence"/>
</dbReference>
<dbReference type="AlphaFoldDB" id="A0A1G1YQI4"/>
<comment type="caution">
    <text evidence="3">The sequence shown here is derived from an EMBL/GenBank/DDBJ whole genome shotgun (WGS) entry which is preliminary data.</text>
</comment>
<proteinExistence type="predicted"/>
<evidence type="ECO:0000256" key="1">
    <source>
        <dbReference type="SAM" id="MobiDB-lite"/>
    </source>
</evidence>
<keyword evidence="2" id="KW-0812">Transmembrane</keyword>
<dbReference type="EMBL" id="MHIQ01000030">
    <property type="protein sequence ID" value="OGY54615.1"/>
    <property type="molecule type" value="Genomic_DNA"/>
</dbReference>
<reference evidence="3 4" key="1">
    <citation type="journal article" date="2016" name="Nat. Commun.">
        <title>Thousands of microbial genomes shed light on interconnected biogeochemical processes in an aquifer system.</title>
        <authorList>
            <person name="Anantharaman K."/>
            <person name="Brown C.T."/>
            <person name="Hug L.A."/>
            <person name="Sharon I."/>
            <person name="Castelle C.J."/>
            <person name="Probst A.J."/>
            <person name="Thomas B.C."/>
            <person name="Singh A."/>
            <person name="Wilkins M.J."/>
            <person name="Karaoz U."/>
            <person name="Brodie E.L."/>
            <person name="Williams K.H."/>
            <person name="Hubbard S.S."/>
            <person name="Banfield J.F."/>
        </authorList>
    </citation>
    <scope>NUCLEOTIDE SEQUENCE [LARGE SCALE GENOMIC DNA]</scope>
</reference>
<name>A0A1G1YQI4_9BACT</name>
<gene>
    <name evidence="3" type="ORF">A2951_03015</name>
</gene>
<feature type="region of interest" description="Disordered" evidence="1">
    <location>
        <begin position="1"/>
        <end position="21"/>
    </location>
</feature>
<feature type="transmembrane region" description="Helical" evidence="2">
    <location>
        <begin position="28"/>
        <end position="48"/>
    </location>
</feature>
<evidence type="ECO:0000313" key="3">
    <source>
        <dbReference type="EMBL" id="OGY54615.1"/>
    </source>
</evidence>
<keyword evidence="2" id="KW-1133">Transmembrane helix</keyword>
<evidence type="ECO:0008006" key="5">
    <source>
        <dbReference type="Google" id="ProtNLM"/>
    </source>
</evidence>
<organism evidence="3 4">
    <name type="scientific">Candidatus Buchananbacteria bacterium RIFCSPLOWO2_01_FULL_56_15</name>
    <dbReference type="NCBI Taxonomy" id="1797547"/>
    <lineage>
        <taxon>Bacteria</taxon>
        <taxon>Candidatus Buchananiibacteriota</taxon>
    </lineage>
</organism>
<protein>
    <recommendedName>
        <fullName evidence="5">Cell division protein FtsL</fullName>
    </recommendedName>
</protein>
<evidence type="ECO:0000313" key="4">
    <source>
        <dbReference type="Proteomes" id="UP000178944"/>
    </source>
</evidence>